<name>A0AAI8V8N1_9PEZI</name>
<evidence type="ECO:0000313" key="2">
    <source>
        <dbReference type="EMBL" id="CAJ2500374.1"/>
    </source>
</evidence>
<organism evidence="2 3">
    <name type="scientific">Anthostomella pinea</name>
    <dbReference type="NCBI Taxonomy" id="933095"/>
    <lineage>
        <taxon>Eukaryota</taxon>
        <taxon>Fungi</taxon>
        <taxon>Dikarya</taxon>
        <taxon>Ascomycota</taxon>
        <taxon>Pezizomycotina</taxon>
        <taxon>Sordariomycetes</taxon>
        <taxon>Xylariomycetidae</taxon>
        <taxon>Xylariales</taxon>
        <taxon>Xylariaceae</taxon>
        <taxon>Anthostomella</taxon>
    </lineage>
</organism>
<keyword evidence="3" id="KW-1185">Reference proteome</keyword>
<sequence>MNEWMEVNGSFQDKDSLAQGTVPNFKTKRKRANQKEGGMLELACGYIYPGMMADENKRQLVRRHFQSFFARPILLHYNMEPITTEAGTPDIQKTDRYASFVPMPTEPAGHHRRHHCHHSWSSRKDSAKRTGSVVARKRHKGPVAIWPVVAPMRITSMSTPKTRMG</sequence>
<evidence type="ECO:0000256" key="1">
    <source>
        <dbReference type="SAM" id="MobiDB-lite"/>
    </source>
</evidence>
<dbReference type="AlphaFoldDB" id="A0AAI8V8N1"/>
<feature type="region of interest" description="Disordered" evidence="1">
    <location>
        <begin position="107"/>
        <end position="136"/>
    </location>
</feature>
<reference evidence="2" key="1">
    <citation type="submission" date="2023-10" db="EMBL/GenBank/DDBJ databases">
        <authorList>
            <person name="Hackl T."/>
        </authorList>
    </citation>
    <scope>NUCLEOTIDE SEQUENCE</scope>
</reference>
<accession>A0AAI8V8N1</accession>
<gene>
    <name evidence="2" type="ORF">KHLLAP_LOCUS842</name>
</gene>
<dbReference type="EMBL" id="CAUWAG010000003">
    <property type="protein sequence ID" value="CAJ2500374.1"/>
    <property type="molecule type" value="Genomic_DNA"/>
</dbReference>
<proteinExistence type="predicted"/>
<protein>
    <submittedName>
        <fullName evidence="2">Uu.00g032270.m01.CDS01</fullName>
    </submittedName>
</protein>
<comment type="caution">
    <text evidence="2">The sequence shown here is derived from an EMBL/GenBank/DDBJ whole genome shotgun (WGS) entry which is preliminary data.</text>
</comment>
<feature type="compositionally biased region" description="Basic residues" evidence="1">
    <location>
        <begin position="110"/>
        <end position="121"/>
    </location>
</feature>
<dbReference type="Proteomes" id="UP001295740">
    <property type="component" value="Unassembled WGS sequence"/>
</dbReference>
<evidence type="ECO:0000313" key="3">
    <source>
        <dbReference type="Proteomes" id="UP001295740"/>
    </source>
</evidence>